<reference evidence="6" key="1">
    <citation type="submission" date="2025-08" db="UniProtKB">
        <authorList>
            <consortium name="RefSeq"/>
        </authorList>
    </citation>
    <scope>IDENTIFICATION</scope>
    <source>
        <tissue evidence="6">Gonad</tissue>
    </source>
</reference>
<dbReference type="CDD" id="cd00037">
    <property type="entry name" value="CLECT"/>
    <property type="match status" value="1"/>
</dbReference>
<dbReference type="GeneID" id="109485685"/>
<feature type="compositionally biased region" description="Low complexity" evidence="3">
    <location>
        <begin position="135"/>
        <end position="148"/>
    </location>
</feature>
<feature type="compositionally biased region" description="Low complexity" evidence="3">
    <location>
        <begin position="179"/>
        <end position="188"/>
    </location>
</feature>
<name>A0A6P5ASC8_BRABE</name>
<dbReference type="PROSITE" id="PS50041">
    <property type="entry name" value="C_TYPE_LECTIN_2"/>
    <property type="match status" value="1"/>
</dbReference>
<dbReference type="SMART" id="SM00034">
    <property type="entry name" value="CLECT"/>
    <property type="match status" value="1"/>
</dbReference>
<gene>
    <name evidence="6" type="primary">LOC109485685</name>
</gene>
<feature type="compositionally biased region" description="Basic and acidic residues" evidence="3">
    <location>
        <begin position="43"/>
        <end position="66"/>
    </location>
</feature>
<feature type="compositionally biased region" description="Pro residues" evidence="3">
    <location>
        <begin position="190"/>
        <end position="202"/>
    </location>
</feature>
<evidence type="ECO:0000256" key="3">
    <source>
        <dbReference type="SAM" id="MobiDB-lite"/>
    </source>
</evidence>
<dbReference type="RefSeq" id="XP_019644911.1">
    <property type="nucleotide sequence ID" value="XM_019789352.1"/>
</dbReference>
<dbReference type="PANTHER" id="PTHR22801:SF63">
    <property type="entry name" value="C-TYPE LECTIN DOMAIN-CONTAINING PROTEIN"/>
    <property type="match status" value="1"/>
</dbReference>
<evidence type="ECO:0000259" key="4">
    <source>
        <dbReference type="PROSITE" id="PS50041"/>
    </source>
</evidence>
<dbReference type="OrthoDB" id="538816at2759"/>
<dbReference type="PANTHER" id="PTHR22801">
    <property type="entry name" value="LITHOSTATHINE"/>
    <property type="match status" value="1"/>
</dbReference>
<dbReference type="InterPro" id="IPR008160">
    <property type="entry name" value="Collagen"/>
</dbReference>
<protein>
    <submittedName>
        <fullName evidence="6">Collagen alpha-1(XXV) chain-like</fullName>
    </submittedName>
</protein>
<sequence>MKRGQQQCQTGETEGPMQQQPETDRQSVADDVKAANQSAEMVKQLEDMKKQNQKTELRVAELERKNAAIGPVGPASTGPPGPPGPPGKKGGTGPPGPVSTGPPGPPGPPGKNAATGPVGPASVGPPGPLGRPGKKGATGPVGPASAGPPGRPGEKGATGLTGPRGPKGSPGFQGPPGRPGQKGAIGPQGPKGPPGFQGPPGRPGQKGEMGPTGPRGCCSGPCPKGYQKFRGICYKAFLTPTSFDRASEICRRDGGTLAMPKDAETNAFLISLYKASRSHSVFSFGLSDRRKKGVFEWVDGTPLRGFTSWGPGEPKFECN</sequence>
<dbReference type="SUPFAM" id="SSF56436">
    <property type="entry name" value="C-type lectin-like"/>
    <property type="match status" value="1"/>
</dbReference>
<evidence type="ECO:0000313" key="6">
    <source>
        <dbReference type="RefSeq" id="XP_019644911.1"/>
    </source>
</evidence>
<evidence type="ECO:0000313" key="5">
    <source>
        <dbReference type="Proteomes" id="UP000515135"/>
    </source>
</evidence>
<feature type="region of interest" description="Disordered" evidence="3">
    <location>
        <begin position="1"/>
        <end position="213"/>
    </location>
</feature>
<dbReference type="InterPro" id="IPR016186">
    <property type="entry name" value="C-type_lectin-like/link_sf"/>
</dbReference>
<dbReference type="Pfam" id="PF00059">
    <property type="entry name" value="Lectin_C"/>
    <property type="match status" value="1"/>
</dbReference>
<dbReference type="InterPro" id="IPR050801">
    <property type="entry name" value="Ca-Dep_Lectins_ImmuneDev"/>
</dbReference>
<feature type="compositionally biased region" description="Pro residues" evidence="3">
    <location>
        <begin position="77"/>
        <end position="86"/>
    </location>
</feature>
<dbReference type="Gene3D" id="3.10.100.10">
    <property type="entry name" value="Mannose-Binding Protein A, subunit A"/>
    <property type="match status" value="1"/>
</dbReference>
<keyword evidence="5" id="KW-1185">Reference proteome</keyword>
<feature type="compositionally biased region" description="Low complexity" evidence="3">
    <location>
        <begin position="1"/>
        <end position="15"/>
    </location>
</feature>
<organism evidence="5 6">
    <name type="scientific">Branchiostoma belcheri</name>
    <name type="common">Amphioxus</name>
    <dbReference type="NCBI Taxonomy" id="7741"/>
    <lineage>
        <taxon>Eukaryota</taxon>
        <taxon>Metazoa</taxon>
        <taxon>Chordata</taxon>
        <taxon>Cephalochordata</taxon>
        <taxon>Leptocardii</taxon>
        <taxon>Amphioxiformes</taxon>
        <taxon>Branchiostomatidae</taxon>
        <taxon>Branchiostoma</taxon>
    </lineage>
</organism>
<dbReference type="GO" id="GO:0005581">
    <property type="term" value="C:collagen trimer"/>
    <property type="evidence" value="ECO:0007669"/>
    <property type="project" value="UniProtKB-KW"/>
</dbReference>
<dbReference type="Pfam" id="PF01391">
    <property type="entry name" value="Collagen"/>
    <property type="match status" value="1"/>
</dbReference>
<evidence type="ECO:0000256" key="2">
    <source>
        <dbReference type="ARBA" id="ARBA00023119"/>
    </source>
</evidence>
<feature type="compositionally biased region" description="Basic and acidic residues" evidence="3">
    <location>
        <begin position="22"/>
        <end position="33"/>
    </location>
</feature>
<accession>A0A6P5ASC8</accession>
<evidence type="ECO:0000256" key="1">
    <source>
        <dbReference type="ARBA" id="ARBA00022837"/>
    </source>
</evidence>
<feature type="compositionally biased region" description="Low complexity" evidence="3">
    <location>
        <begin position="110"/>
        <end position="122"/>
    </location>
</feature>
<dbReference type="Proteomes" id="UP000515135">
    <property type="component" value="Unplaced"/>
</dbReference>
<keyword evidence="1" id="KW-0106">Calcium</keyword>
<dbReference type="InterPro" id="IPR016187">
    <property type="entry name" value="CTDL_fold"/>
</dbReference>
<feature type="compositionally biased region" description="Pro residues" evidence="3">
    <location>
        <begin position="94"/>
        <end position="109"/>
    </location>
</feature>
<dbReference type="KEGG" id="bbel:109485685"/>
<proteinExistence type="predicted"/>
<feature type="domain" description="C-type lectin" evidence="4">
    <location>
        <begin position="229"/>
        <end position="319"/>
    </location>
</feature>
<keyword evidence="2" id="KW-0176">Collagen</keyword>
<dbReference type="InterPro" id="IPR001304">
    <property type="entry name" value="C-type_lectin-like"/>
</dbReference>
<dbReference type="AlphaFoldDB" id="A0A6P5ASC8"/>